<comment type="caution">
    <text evidence="5">The sequence shown here is derived from an EMBL/GenBank/DDBJ whole genome shotgun (WGS) entry which is preliminary data.</text>
</comment>
<dbReference type="PANTHER" id="PTHR43537">
    <property type="entry name" value="TRANSCRIPTIONAL REGULATOR, GNTR FAMILY"/>
    <property type="match status" value="1"/>
</dbReference>
<dbReference type="SMART" id="SM00895">
    <property type="entry name" value="FCD"/>
    <property type="match status" value="1"/>
</dbReference>
<accession>A0ABV7Y933</accession>
<evidence type="ECO:0000313" key="5">
    <source>
        <dbReference type="EMBL" id="MFC3761821.1"/>
    </source>
</evidence>
<dbReference type="CDD" id="cd07377">
    <property type="entry name" value="WHTH_GntR"/>
    <property type="match status" value="1"/>
</dbReference>
<evidence type="ECO:0000313" key="6">
    <source>
        <dbReference type="Proteomes" id="UP001595699"/>
    </source>
</evidence>
<name>A0ABV7Y933_9ACTN</name>
<dbReference type="SMART" id="SM00345">
    <property type="entry name" value="HTH_GNTR"/>
    <property type="match status" value="1"/>
</dbReference>
<dbReference type="EMBL" id="JBHRZH010000009">
    <property type="protein sequence ID" value="MFC3761821.1"/>
    <property type="molecule type" value="Genomic_DNA"/>
</dbReference>
<feature type="domain" description="HTH gntR-type" evidence="4">
    <location>
        <begin position="10"/>
        <end position="77"/>
    </location>
</feature>
<dbReference type="InterPro" id="IPR036390">
    <property type="entry name" value="WH_DNA-bd_sf"/>
</dbReference>
<gene>
    <name evidence="5" type="ORF">ACFOUW_13330</name>
</gene>
<dbReference type="InterPro" id="IPR008920">
    <property type="entry name" value="TF_FadR/GntR_C"/>
</dbReference>
<dbReference type="SUPFAM" id="SSF48008">
    <property type="entry name" value="GntR ligand-binding domain-like"/>
    <property type="match status" value="1"/>
</dbReference>
<dbReference type="Proteomes" id="UP001595699">
    <property type="component" value="Unassembled WGS sequence"/>
</dbReference>
<evidence type="ECO:0000256" key="2">
    <source>
        <dbReference type="ARBA" id="ARBA00023125"/>
    </source>
</evidence>
<keyword evidence="2" id="KW-0238">DNA-binding</keyword>
<protein>
    <submittedName>
        <fullName evidence="5">GntR family transcriptional regulator</fullName>
    </submittedName>
</protein>
<organism evidence="5 6">
    <name type="scientific">Tenggerimyces flavus</name>
    <dbReference type="NCBI Taxonomy" id="1708749"/>
    <lineage>
        <taxon>Bacteria</taxon>
        <taxon>Bacillati</taxon>
        <taxon>Actinomycetota</taxon>
        <taxon>Actinomycetes</taxon>
        <taxon>Propionibacteriales</taxon>
        <taxon>Nocardioidaceae</taxon>
        <taxon>Tenggerimyces</taxon>
    </lineage>
</organism>
<dbReference type="RefSeq" id="WP_205114551.1">
    <property type="nucleotide sequence ID" value="NZ_JAFBCM010000001.1"/>
</dbReference>
<dbReference type="PROSITE" id="PS50949">
    <property type="entry name" value="HTH_GNTR"/>
    <property type="match status" value="1"/>
</dbReference>
<dbReference type="InterPro" id="IPR000524">
    <property type="entry name" value="Tscrpt_reg_HTH_GntR"/>
</dbReference>
<keyword evidence="3" id="KW-0804">Transcription</keyword>
<dbReference type="Gene3D" id="1.20.120.530">
    <property type="entry name" value="GntR ligand-binding domain-like"/>
    <property type="match status" value="1"/>
</dbReference>
<dbReference type="SUPFAM" id="SSF46785">
    <property type="entry name" value="Winged helix' DNA-binding domain"/>
    <property type="match status" value="1"/>
</dbReference>
<dbReference type="InterPro" id="IPR036388">
    <property type="entry name" value="WH-like_DNA-bd_sf"/>
</dbReference>
<sequence>MSALQPIEAVQLGDRTYSSLRQAIIGGELTPGEQLKDRQLAEVLGVSRTPVREALHRLEHAGLVESRGRGGWVVAAFTEQDIRELFELRRALEPLGIDHLARQPDDKSIARIGEFFGEFEHPVPTSRYEEYFAQDHAFHKLIVGCSGNARLEQFYGVIENHIDRGRHFLSLGAVGRVEANLDEHRAISSAVASRDFAAARAALLHHLDMGEALMIEHLRKARSDT</sequence>
<dbReference type="Pfam" id="PF00392">
    <property type="entry name" value="GntR"/>
    <property type="match status" value="1"/>
</dbReference>
<dbReference type="Pfam" id="PF07729">
    <property type="entry name" value="FCD"/>
    <property type="match status" value="1"/>
</dbReference>
<dbReference type="InterPro" id="IPR011711">
    <property type="entry name" value="GntR_C"/>
</dbReference>
<dbReference type="Gene3D" id="1.10.10.10">
    <property type="entry name" value="Winged helix-like DNA-binding domain superfamily/Winged helix DNA-binding domain"/>
    <property type="match status" value="1"/>
</dbReference>
<evidence type="ECO:0000256" key="1">
    <source>
        <dbReference type="ARBA" id="ARBA00023015"/>
    </source>
</evidence>
<reference evidence="6" key="1">
    <citation type="journal article" date="2019" name="Int. J. Syst. Evol. Microbiol.">
        <title>The Global Catalogue of Microorganisms (GCM) 10K type strain sequencing project: providing services to taxonomists for standard genome sequencing and annotation.</title>
        <authorList>
            <consortium name="The Broad Institute Genomics Platform"/>
            <consortium name="The Broad Institute Genome Sequencing Center for Infectious Disease"/>
            <person name="Wu L."/>
            <person name="Ma J."/>
        </authorList>
    </citation>
    <scope>NUCLEOTIDE SEQUENCE [LARGE SCALE GENOMIC DNA]</scope>
    <source>
        <strain evidence="6">CGMCC 4.7241</strain>
    </source>
</reference>
<proteinExistence type="predicted"/>
<dbReference type="PANTHER" id="PTHR43537:SF24">
    <property type="entry name" value="GLUCONATE OPERON TRANSCRIPTIONAL REPRESSOR"/>
    <property type="match status" value="1"/>
</dbReference>
<evidence type="ECO:0000256" key="3">
    <source>
        <dbReference type="ARBA" id="ARBA00023163"/>
    </source>
</evidence>
<keyword evidence="1" id="KW-0805">Transcription regulation</keyword>
<keyword evidence="6" id="KW-1185">Reference proteome</keyword>
<evidence type="ECO:0000259" key="4">
    <source>
        <dbReference type="PROSITE" id="PS50949"/>
    </source>
</evidence>
<dbReference type="PRINTS" id="PR00035">
    <property type="entry name" value="HTHGNTR"/>
</dbReference>